<name>A0A2M7QI59_9BACT</name>
<reference evidence="3" key="1">
    <citation type="submission" date="2017-09" db="EMBL/GenBank/DDBJ databases">
        <title>Depth-based differentiation of microbial function through sediment-hosted aquifers and enrichment of novel symbionts in the deep terrestrial subsurface.</title>
        <authorList>
            <person name="Probst A.J."/>
            <person name="Ladd B."/>
            <person name="Jarett J.K."/>
            <person name="Geller-Mcgrath D.E."/>
            <person name="Sieber C.M.K."/>
            <person name="Emerson J.B."/>
            <person name="Anantharaman K."/>
            <person name="Thomas B.C."/>
            <person name="Malmstrom R."/>
            <person name="Stieglmeier M."/>
            <person name="Klingl A."/>
            <person name="Woyke T."/>
            <person name="Ryan C.M."/>
            <person name="Banfield J.F."/>
        </authorList>
    </citation>
    <scope>NUCLEOTIDE SEQUENCE [LARGE SCALE GENOMIC DNA]</scope>
</reference>
<sequence>MKKTGHNFCIRCGKERKIIRTWKEKMYDSIIINTESVCPDPECQKKVDSENKKQRDKNNAIKQRSVERAQDRQALRTANKKKRG</sequence>
<protein>
    <submittedName>
        <fullName evidence="2">Uncharacterized protein</fullName>
    </submittedName>
</protein>
<gene>
    <name evidence="2" type="ORF">COY87_04945</name>
</gene>
<dbReference type="Proteomes" id="UP000229401">
    <property type="component" value="Unassembled WGS sequence"/>
</dbReference>
<proteinExistence type="predicted"/>
<comment type="caution">
    <text evidence="2">The sequence shown here is derived from an EMBL/GenBank/DDBJ whole genome shotgun (WGS) entry which is preliminary data.</text>
</comment>
<organism evidence="2 3">
    <name type="scientific">Candidatus Roizmanbacteria bacterium CG_4_10_14_0_8_um_filter_33_9</name>
    <dbReference type="NCBI Taxonomy" id="1974826"/>
    <lineage>
        <taxon>Bacteria</taxon>
        <taxon>Candidatus Roizmaniibacteriota</taxon>
    </lineage>
</organism>
<dbReference type="AlphaFoldDB" id="A0A2M7QI59"/>
<evidence type="ECO:0000256" key="1">
    <source>
        <dbReference type="SAM" id="MobiDB-lite"/>
    </source>
</evidence>
<evidence type="ECO:0000313" key="3">
    <source>
        <dbReference type="Proteomes" id="UP000229401"/>
    </source>
</evidence>
<evidence type="ECO:0000313" key="2">
    <source>
        <dbReference type="EMBL" id="PIY71675.1"/>
    </source>
</evidence>
<accession>A0A2M7QI59</accession>
<feature type="compositionally biased region" description="Basic and acidic residues" evidence="1">
    <location>
        <begin position="42"/>
        <end position="74"/>
    </location>
</feature>
<dbReference type="EMBL" id="PFLI01000171">
    <property type="protein sequence ID" value="PIY71675.1"/>
    <property type="molecule type" value="Genomic_DNA"/>
</dbReference>
<feature type="region of interest" description="Disordered" evidence="1">
    <location>
        <begin position="40"/>
        <end position="84"/>
    </location>
</feature>